<dbReference type="SUPFAM" id="SSF52540">
    <property type="entry name" value="P-loop containing nucleoside triphosphate hydrolases"/>
    <property type="match status" value="1"/>
</dbReference>
<dbReference type="GO" id="GO:0005886">
    <property type="term" value="C:plasma membrane"/>
    <property type="evidence" value="ECO:0007669"/>
    <property type="project" value="UniProtKB-SubCell"/>
</dbReference>
<evidence type="ECO:0000256" key="3">
    <source>
        <dbReference type="ARBA" id="ARBA00022448"/>
    </source>
</evidence>
<dbReference type="InterPro" id="IPR017871">
    <property type="entry name" value="ABC_transporter-like_CS"/>
</dbReference>
<gene>
    <name evidence="9" type="ORF">IC609_11465</name>
</gene>
<evidence type="ECO:0000256" key="7">
    <source>
        <dbReference type="ARBA" id="ARBA00023136"/>
    </source>
</evidence>
<evidence type="ECO:0000256" key="1">
    <source>
        <dbReference type="ARBA" id="ARBA00004417"/>
    </source>
</evidence>
<comment type="subcellular location">
    <subcellularLocation>
        <location evidence="1">Cell inner membrane</location>
        <topology evidence="1">Peripheral membrane protein</topology>
    </subcellularLocation>
</comment>
<dbReference type="EMBL" id="JACYFT010000002">
    <property type="protein sequence ID" value="MBD8051168.1"/>
    <property type="molecule type" value="Genomic_DNA"/>
</dbReference>
<dbReference type="InterPro" id="IPR003439">
    <property type="entry name" value="ABC_transporter-like_ATP-bd"/>
</dbReference>
<dbReference type="FunFam" id="3.40.50.300:FF:000016">
    <property type="entry name" value="Oligopeptide ABC transporter ATP-binding component"/>
    <property type="match status" value="1"/>
</dbReference>
<keyword evidence="7" id="KW-0472">Membrane</keyword>
<dbReference type="CDD" id="cd03257">
    <property type="entry name" value="ABC_NikE_OppD_transporters"/>
    <property type="match status" value="1"/>
</dbReference>
<dbReference type="PROSITE" id="PS00211">
    <property type="entry name" value="ABC_TRANSPORTER_1"/>
    <property type="match status" value="1"/>
</dbReference>
<dbReference type="InterPro" id="IPR003593">
    <property type="entry name" value="AAA+_ATPase"/>
</dbReference>
<evidence type="ECO:0000313" key="10">
    <source>
        <dbReference type="Proteomes" id="UP000647424"/>
    </source>
</evidence>
<dbReference type="Pfam" id="PF08352">
    <property type="entry name" value="oligo_HPY"/>
    <property type="match status" value="1"/>
</dbReference>
<dbReference type="Pfam" id="PF00005">
    <property type="entry name" value="ABC_tran"/>
    <property type="match status" value="1"/>
</dbReference>
<dbReference type="NCBIfam" id="TIGR01727">
    <property type="entry name" value="oligo_HPY"/>
    <property type="match status" value="1"/>
</dbReference>
<dbReference type="AlphaFoldDB" id="A0A927FIE5"/>
<sequence>MDCATPWTPRTADVNTDKKLLDVQNLSVHFQTPEGELQAVRDVSFSLRAGETLGVVGESGSGKSQTMLAMMGLLANNARADGQVLFRGDNILNVPTAQLNRVRGQKMAMIFQDPMTSLNPFLTVERQMTEVLQIHQNASRGQARTAAVQMLEKLRIADPLRCLQSYPHQFSGGMRQRIMIAMALLSQPDVLIADEPTTALDVTVQAQIVALLRQLQQDHGTSIIMVTHDLGLVAGLSDQVMVMYGGRVMEHAQADDIFYNTRHPYTRALLESVPRLEHADDALVAIPGMPPSLRNMPGGCPFAPRCAKADNACQHPAPLQVVALSAADHVCACHHTEGQA</sequence>
<organism evidence="9 10">
    <name type="scientific">Limnohabitans radicicola</name>
    <dbReference type="NCBI Taxonomy" id="2771427"/>
    <lineage>
        <taxon>Bacteria</taxon>
        <taxon>Pseudomonadati</taxon>
        <taxon>Pseudomonadota</taxon>
        <taxon>Betaproteobacteria</taxon>
        <taxon>Burkholderiales</taxon>
        <taxon>Comamonadaceae</taxon>
        <taxon>Limnohabitans</taxon>
    </lineage>
</organism>
<evidence type="ECO:0000256" key="2">
    <source>
        <dbReference type="ARBA" id="ARBA00005417"/>
    </source>
</evidence>
<dbReference type="GO" id="GO:0005524">
    <property type="term" value="F:ATP binding"/>
    <property type="evidence" value="ECO:0007669"/>
    <property type="project" value="UniProtKB-KW"/>
</dbReference>
<dbReference type="PANTHER" id="PTHR43297:SF7">
    <property type="entry name" value="D,D-DIPEPTIDE TRANSPORT ATP-BINDING PROTEIN DDPD-RELATED"/>
    <property type="match status" value="1"/>
</dbReference>
<dbReference type="InterPro" id="IPR013563">
    <property type="entry name" value="Oligopep_ABC_C"/>
</dbReference>
<keyword evidence="6 9" id="KW-0067">ATP-binding</keyword>
<comment type="caution">
    <text evidence="9">The sequence shown here is derived from an EMBL/GenBank/DDBJ whole genome shotgun (WGS) entry which is preliminary data.</text>
</comment>
<dbReference type="GO" id="GO:0016887">
    <property type="term" value="F:ATP hydrolysis activity"/>
    <property type="evidence" value="ECO:0007669"/>
    <property type="project" value="InterPro"/>
</dbReference>
<proteinExistence type="inferred from homology"/>
<evidence type="ECO:0000313" key="9">
    <source>
        <dbReference type="EMBL" id="MBD8051168.1"/>
    </source>
</evidence>
<accession>A0A927FIE5</accession>
<keyword evidence="3" id="KW-0813">Transport</keyword>
<keyword evidence="4" id="KW-1003">Cell membrane</keyword>
<dbReference type="GO" id="GO:0055085">
    <property type="term" value="P:transmembrane transport"/>
    <property type="evidence" value="ECO:0007669"/>
    <property type="project" value="UniProtKB-ARBA"/>
</dbReference>
<dbReference type="Proteomes" id="UP000647424">
    <property type="component" value="Unassembled WGS sequence"/>
</dbReference>
<reference evidence="9" key="1">
    <citation type="submission" date="2020-09" db="EMBL/GenBank/DDBJ databases">
        <title>Genome seq and assembly of Limnohabitants sp.</title>
        <authorList>
            <person name="Chhetri G."/>
        </authorList>
    </citation>
    <scope>NUCLEOTIDE SEQUENCE</scope>
    <source>
        <strain evidence="9">JUR4</strain>
    </source>
</reference>
<dbReference type="SMART" id="SM00382">
    <property type="entry name" value="AAA"/>
    <property type="match status" value="1"/>
</dbReference>
<evidence type="ECO:0000259" key="8">
    <source>
        <dbReference type="PROSITE" id="PS50893"/>
    </source>
</evidence>
<dbReference type="GO" id="GO:0015833">
    <property type="term" value="P:peptide transport"/>
    <property type="evidence" value="ECO:0007669"/>
    <property type="project" value="InterPro"/>
</dbReference>
<keyword evidence="5" id="KW-0547">Nucleotide-binding</keyword>
<dbReference type="InterPro" id="IPR050388">
    <property type="entry name" value="ABC_Ni/Peptide_Import"/>
</dbReference>
<name>A0A927FIE5_9BURK</name>
<dbReference type="InterPro" id="IPR027417">
    <property type="entry name" value="P-loop_NTPase"/>
</dbReference>
<dbReference type="PANTHER" id="PTHR43297">
    <property type="entry name" value="OLIGOPEPTIDE TRANSPORT ATP-BINDING PROTEIN APPD"/>
    <property type="match status" value="1"/>
</dbReference>
<evidence type="ECO:0000256" key="6">
    <source>
        <dbReference type="ARBA" id="ARBA00022840"/>
    </source>
</evidence>
<evidence type="ECO:0000256" key="4">
    <source>
        <dbReference type="ARBA" id="ARBA00022475"/>
    </source>
</evidence>
<protein>
    <submittedName>
        <fullName evidence="9">ABC transporter ATP-binding protein</fullName>
    </submittedName>
</protein>
<comment type="similarity">
    <text evidence="2">Belongs to the ABC transporter superfamily.</text>
</comment>
<dbReference type="Gene3D" id="3.40.50.300">
    <property type="entry name" value="P-loop containing nucleotide triphosphate hydrolases"/>
    <property type="match status" value="1"/>
</dbReference>
<feature type="domain" description="ABC transporter" evidence="8">
    <location>
        <begin position="23"/>
        <end position="270"/>
    </location>
</feature>
<dbReference type="PROSITE" id="PS50893">
    <property type="entry name" value="ABC_TRANSPORTER_2"/>
    <property type="match status" value="1"/>
</dbReference>
<evidence type="ECO:0000256" key="5">
    <source>
        <dbReference type="ARBA" id="ARBA00022741"/>
    </source>
</evidence>
<keyword evidence="10" id="KW-1185">Reference proteome</keyword>